<dbReference type="Pfam" id="PF00419">
    <property type="entry name" value="Fimbrial"/>
    <property type="match status" value="1"/>
</dbReference>
<dbReference type="SUPFAM" id="SSF49401">
    <property type="entry name" value="Bacterial adhesins"/>
    <property type="match status" value="1"/>
</dbReference>
<dbReference type="OrthoDB" id="6466381at2"/>
<evidence type="ECO:0000256" key="3">
    <source>
        <dbReference type="ARBA" id="ARBA00022729"/>
    </source>
</evidence>
<name>A0A370QEF6_9GAMM</name>
<organism evidence="7 8">
    <name type="scientific">Enterobacillus tribolii</name>
    <dbReference type="NCBI Taxonomy" id="1487935"/>
    <lineage>
        <taxon>Bacteria</taxon>
        <taxon>Pseudomonadati</taxon>
        <taxon>Pseudomonadota</taxon>
        <taxon>Gammaproteobacteria</taxon>
        <taxon>Enterobacterales</taxon>
        <taxon>Hafniaceae</taxon>
        <taxon>Enterobacillus</taxon>
    </lineage>
</organism>
<comment type="similarity">
    <text evidence="2">Belongs to the fimbrial protein family.</text>
</comment>
<comment type="subcellular location">
    <subcellularLocation>
        <location evidence="1">Fimbrium</location>
    </subcellularLocation>
</comment>
<dbReference type="PANTHER" id="PTHR33420:SF3">
    <property type="entry name" value="FIMBRIAL SUBUNIT ELFA"/>
    <property type="match status" value="1"/>
</dbReference>
<dbReference type="Proteomes" id="UP000254848">
    <property type="component" value="Unassembled WGS sequence"/>
</dbReference>
<evidence type="ECO:0000256" key="1">
    <source>
        <dbReference type="ARBA" id="ARBA00004561"/>
    </source>
</evidence>
<dbReference type="GO" id="GO:0043709">
    <property type="term" value="P:cell adhesion involved in single-species biofilm formation"/>
    <property type="evidence" value="ECO:0007669"/>
    <property type="project" value="TreeGrafter"/>
</dbReference>
<evidence type="ECO:0000313" key="8">
    <source>
        <dbReference type="Proteomes" id="UP000254848"/>
    </source>
</evidence>
<sequence>MKKNLIAVALVAGICSTAAMADDGEIKFVGAITDDACTVVNPVGTPLTVTLGTVSRSSFTSSGDTASPTQFTIKLTGCPAALNGKTAQVKFDGLALDGDNKVLALTQEAGVAKNVGIQLSDSTNAVVSLFEPSSAYALKTGDNTLDFVARYYATANNAAITAGPANSTATFNIIYN</sequence>
<reference evidence="7 8" key="1">
    <citation type="submission" date="2018-07" db="EMBL/GenBank/DDBJ databases">
        <title>Genomic Encyclopedia of Type Strains, Phase IV (KMG-IV): sequencing the most valuable type-strain genomes for metagenomic binning, comparative biology and taxonomic classification.</title>
        <authorList>
            <person name="Goeker M."/>
        </authorList>
    </citation>
    <scope>NUCLEOTIDE SEQUENCE [LARGE SCALE GENOMIC DNA]</scope>
    <source>
        <strain evidence="7 8">DSM 103736</strain>
    </source>
</reference>
<accession>A0A370QEF6</accession>
<evidence type="ECO:0000256" key="4">
    <source>
        <dbReference type="ARBA" id="ARBA00023263"/>
    </source>
</evidence>
<dbReference type="GO" id="GO:0009289">
    <property type="term" value="C:pilus"/>
    <property type="evidence" value="ECO:0007669"/>
    <property type="project" value="UniProtKB-SubCell"/>
</dbReference>
<gene>
    <name evidence="7" type="ORF">C8D90_11020</name>
</gene>
<dbReference type="PANTHER" id="PTHR33420">
    <property type="entry name" value="FIMBRIAL SUBUNIT ELFA-RELATED"/>
    <property type="match status" value="1"/>
</dbReference>
<dbReference type="InterPro" id="IPR050263">
    <property type="entry name" value="Bact_Fimbrial_Adh_Pro"/>
</dbReference>
<proteinExistence type="inferred from homology"/>
<keyword evidence="8" id="KW-1185">Reference proteome</keyword>
<dbReference type="InterPro" id="IPR008966">
    <property type="entry name" value="Adhesion_dom_sf"/>
</dbReference>
<dbReference type="RefSeq" id="WP_115459889.1">
    <property type="nucleotide sequence ID" value="NZ_QRAP01000010.1"/>
</dbReference>
<evidence type="ECO:0000313" key="7">
    <source>
        <dbReference type="EMBL" id="RDK86746.1"/>
    </source>
</evidence>
<feature type="domain" description="Fimbrial-type adhesion" evidence="6">
    <location>
        <begin position="26"/>
        <end position="175"/>
    </location>
</feature>
<dbReference type="EMBL" id="QRAP01000010">
    <property type="protein sequence ID" value="RDK86746.1"/>
    <property type="molecule type" value="Genomic_DNA"/>
</dbReference>
<protein>
    <submittedName>
        <fullName evidence="7">Major type 1 subunit fimbrin (Pilin)</fullName>
    </submittedName>
</protein>
<evidence type="ECO:0000256" key="2">
    <source>
        <dbReference type="ARBA" id="ARBA00006671"/>
    </source>
</evidence>
<evidence type="ECO:0000256" key="5">
    <source>
        <dbReference type="SAM" id="SignalP"/>
    </source>
</evidence>
<comment type="caution">
    <text evidence="7">The sequence shown here is derived from an EMBL/GenBank/DDBJ whole genome shotgun (WGS) entry which is preliminary data.</text>
</comment>
<dbReference type="Gene3D" id="2.60.40.1090">
    <property type="entry name" value="Fimbrial-type adhesion domain"/>
    <property type="match status" value="1"/>
</dbReference>
<dbReference type="InterPro" id="IPR000259">
    <property type="entry name" value="Adhesion_dom_fimbrial"/>
</dbReference>
<keyword evidence="4" id="KW-0281">Fimbrium</keyword>
<feature type="signal peptide" evidence="5">
    <location>
        <begin position="1"/>
        <end position="21"/>
    </location>
</feature>
<keyword evidence="3 5" id="KW-0732">Signal</keyword>
<evidence type="ECO:0000259" key="6">
    <source>
        <dbReference type="Pfam" id="PF00419"/>
    </source>
</evidence>
<feature type="chain" id="PRO_5017001813" evidence="5">
    <location>
        <begin position="22"/>
        <end position="176"/>
    </location>
</feature>
<dbReference type="InterPro" id="IPR036937">
    <property type="entry name" value="Adhesion_dom_fimbrial_sf"/>
</dbReference>
<dbReference type="AlphaFoldDB" id="A0A370QEF6"/>